<dbReference type="InterPro" id="IPR024936">
    <property type="entry name" value="Cyclophilin-type_PPIase"/>
</dbReference>
<evidence type="ECO:0000256" key="4">
    <source>
        <dbReference type="ARBA" id="ARBA00023235"/>
    </source>
</evidence>
<protein>
    <recommendedName>
        <fullName evidence="5">Peptidyl-prolyl cis-trans isomerase</fullName>
        <shortName evidence="5">PPIase</shortName>
        <ecNumber evidence="5">5.2.1.8</ecNumber>
    </recommendedName>
</protein>
<dbReference type="EMBL" id="VOAW01000015">
    <property type="protein sequence ID" value="TWO24664.1"/>
    <property type="molecule type" value="Genomic_DNA"/>
</dbReference>
<comment type="function">
    <text evidence="1 5">PPIases accelerate the folding of proteins. It catalyzes the cis-trans isomerization of proline imidic peptide bonds in oligopeptides.</text>
</comment>
<dbReference type="SUPFAM" id="SSF50891">
    <property type="entry name" value="Cyclophilin-like"/>
    <property type="match status" value="1"/>
</dbReference>
<dbReference type="PANTHER" id="PTHR45625">
    <property type="entry name" value="PEPTIDYL-PROLYL CIS-TRANS ISOMERASE-RELATED"/>
    <property type="match status" value="1"/>
</dbReference>
<dbReference type="Pfam" id="PF00160">
    <property type="entry name" value="Pro_isomerase"/>
    <property type="match status" value="1"/>
</dbReference>
<keyword evidence="4 5" id="KW-0413">Isomerase</keyword>
<dbReference type="PROSITE" id="PS00170">
    <property type="entry name" value="CSA_PPIASE_1"/>
    <property type="match status" value="1"/>
</dbReference>
<evidence type="ECO:0000256" key="3">
    <source>
        <dbReference type="ARBA" id="ARBA00023110"/>
    </source>
</evidence>
<dbReference type="PRINTS" id="PR00153">
    <property type="entry name" value="CSAPPISMRASE"/>
</dbReference>
<dbReference type="InterPro" id="IPR002130">
    <property type="entry name" value="Cyclophilin-type_PPIase_dom"/>
</dbReference>
<dbReference type="EC" id="5.2.1.8" evidence="5"/>
<name>A0ABY3G3H2_9BACT</name>
<evidence type="ECO:0000256" key="1">
    <source>
        <dbReference type="ARBA" id="ARBA00002388"/>
    </source>
</evidence>
<dbReference type="InterPro" id="IPR044666">
    <property type="entry name" value="Cyclophilin_A-like"/>
</dbReference>
<dbReference type="CDD" id="cd00317">
    <property type="entry name" value="cyclophilin"/>
    <property type="match status" value="1"/>
</dbReference>
<gene>
    <name evidence="7" type="ORF">ZA01_06040</name>
</gene>
<dbReference type="InterPro" id="IPR029000">
    <property type="entry name" value="Cyclophilin-like_dom_sf"/>
</dbReference>
<keyword evidence="8" id="KW-1185">Reference proteome</keyword>
<evidence type="ECO:0000313" key="7">
    <source>
        <dbReference type="EMBL" id="TWO24664.1"/>
    </source>
</evidence>
<evidence type="ECO:0000256" key="2">
    <source>
        <dbReference type="ARBA" id="ARBA00007365"/>
    </source>
</evidence>
<dbReference type="PIRSF" id="PIRSF001467">
    <property type="entry name" value="Peptidylpro_ismrse"/>
    <property type="match status" value="1"/>
</dbReference>
<evidence type="ECO:0000256" key="5">
    <source>
        <dbReference type="RuleBase" id="RU363019"/>
    </source>
</evidence>
<feature type="domain" description="PPIase cyclophilin-type" evidence="6">
    <location>
        <begin position="12"/>
        <end position="160"/>
    </location>
</feature>
<evidence type="ECO:0000313" key="8">
    <source>
        <dbReference type="Proteomes" id="UP000321614"/>
    </source>
</evidence>
<evidence type="ECO:0000259" key="6">
    <source>
        <dbReference type="PROSITE" id="PS50072"/>
    </source>
</evidence>
<dbReference type="GO" id="GO:0016853">
    <property type="term" value="F:isomerase activity"/>
    <property type="evidence" value="ECO:0007669"/>
    <property type="project" value="UniProtKB-KW"/>
</dbReference>
<dbReference type="InterPro" id="IPR020892">
    <property type="entry name" value="Cyclophilin-type_PPIase_CS"/>
</dbReference>
<comment type="similarity">
    <text evidence="2 5">Belongs to the cyclophilin-type PPIase family.</text>
</comment>
<sequence>MLKKIDTQNANNYNYAIISTDKGDMTLKLFPDEAPQTVCNFANLANEGFYNGLSFHRVIPNFVIQGGCPYGTGTGGPGYEIECECDNQKHKHLRGSLSMAHAGRDTGGSQFFICHSSQAHLDGIHTVFGQIDENDKESLKVLDSIKAEDKIKIIKILKSK</sequence>
<dbReference type="PROSITE" id="PS50072">
    <property type="entry name" value="CSA_PPIASE_2"/>
    <property type="match status" value="1"/>
</dbReference>
<proteinExistence type="inferred from homology"/>
<dbReference type="Gene3D" id="2.40.100.10">
    <property type="entry name" value="Cyclophilin-like"/>
    <property type="match status" value="1"/>
</dbReference>
<accession>A0ABY3G3H2</accession>
<reference evidence="7 8" key="1">
    <citation type="submission" date="2019-07" db="EMBL/GenBank/DDBJ databases">
        <title>Rapid identification of Enteric Bacteria from Whole Genome Sequences (WGS) using Average Nucleotide Identity (ANI).</title>
        <authorList>
            <person name="Lane C."/>
        </authorList>
    </citation>
    <scope>NUCLEOTIDE SEQUENCE [LARGE SCALE GENOMIC DNA]</scope>
    <source>
        <strain evidence="7 8">2011D-8905</strain>
    </source>
</reference>
<organism evidence="7 8">
    <name type="scientific">Campylobacter insulaenigrae</name>
    <dbReference type="NCBI Taxonomy" id="260714"/>
    <lineage>
        <taxon>Bacteria</taxon>
        <taxon>Pseudomonadati</taxon>
        <taxon>Campylobacterota</taxon>
        <taxon>Epsilonproteobacteria</taxon>
        <taxon>Campylobacterales</taxon>
        <taxon>Campylobacteraceae</taxon>
        <taxon>Campylobacter</taxon>
    </lineage>
</organism>
<comment type="caution">
    <text evidence="7">The sequence shown here is derived from an EMBL/GenBank/DDBJ whole genome shotgun (WGS) entry which is preliminary data.</text>
</comment>
<dbReference type="Proteomes" id="UP000321614">
    <property type="component" value="Unassembled WGS sequence"/>
</dbReference>
<dbReference type="RefSeq" id="WP_147500984.1">
    <property type="nucleotide sequence ID" value="NZ_VOAW01000015.1"/>
</dbReference>
<keyword evidence="3 5" id="KW-0697">Rotamase</keyword>
<dbReference type="PANTHER" id="PTHR45625:SF4">
    <property type="entry name" value="PEPTIDYLPROLYL ISOMERASE DOMAIN AND WD REPEAT-CONTAINING PROTEIN 1"/>
    <property type="match status" value="1"/>
</dbReference>
<comment type="catalytic activity">
    <reaction evidence="5">
        <text>[protein]-peptidylproline (omega=180) = [protein]-peptidylproline (omega=0)</text>
        <dbReference type="Rhea" id="RHEA:16237"/>
        <dbReference type="Rhea" id="RHEA-COMP:10747"/>
        <dbReference type="Rhea" id="RHEA-COMP:10748"/>
        <dbReference type="ChEBI" id="CHEBI:83833"/>
        <dbReference type="ChEBI" id="CHEBI:83834"/>
        <dbReference type="EC" id="5.2.1.8"/>
    </reaction>
</comment>